<comment type="caution">
    <text evidence="2">The sequence shown here is derived from an EMBL/GenBank/DDBJ whole genome shotgun (WGS) entry which is preliminary data.</text>
</comment>
<organism evidence="2 3">
    <name type="scientific">Streptomyces chiangmaiensis</name>
    <dbReference type="NCBI Taxonomy" id="766497"/>
    <lineage>
        <taxon>Bacteria</taxon>
        <taxon>Bacillati</taxon>
        <taxon>Actinomycetota</taxon>
        <taxon>Actinomycetes</taxon>
        <taxon>Kitasatosporales</taxon>
        <taxon>Streptomycetaceae</taxon>
        <taxon>Streptomyces</taxon>
    </lineage>
</organism>
<name>A0ABU7FLU6_9ACTN</name>
<protein>
    <submittedName>
        <fullName evidence="2">Transposase</fullName>
    </submittedName>
</protein>
<dbReference type="InterPro" id="IPR038717">
    <property type="entry name" value="Tc1-like_DDE_dom"/>
</dbReference>
<reference evidence="2" key="1">
    <citation type="submission" date="2024-01" db="EMBL/GenBank/DDBJ databases">
        <title>First draft genome sequence data of TA4-1, the type strain of Gram-positive actinobacterium Streptomyces chiangmaiensis.</title>
        <authorList>
            <person name="Yasawong M."/>
            <person name="Nantapong N."/>
        </authorList>
    </citation>
    <scope>NUCLEOTIDE SEQUENCE</scope>
    <source>
        <strain evidence="2">TA4-1</strain>
    </source>
</reference>
<keyword evidence="3" id="KW-1185">Reference proteome</keyword>
<dbReference type="Proteomes" id="UP001333996">
    <property type="component" value="Unassembled WGS sequence"/>
</dbReference>
<dbReference type="Pfam" id="PF13358">
    <property type="entry name" value="DDE_3"/>
    <property type="match status" value="1"/>
</dbReference>
<gene>
    <name evidence="2" type="ORF">VXC91_24625</name>
</gene>
<dbReference type="EMBL" id="JAYWVC010000095">
    <property type="protein sequence ID" value="MED7825086.1"/>
    <property type="molecule type" value="Genomic_DNA"/>
</dbReference>
<accession>A0ABU7FLU6</accession>
<evidence type="ECO:0000313" key="2">
    <source>
        <dbReference type="EMBL" id="MED7825086.1"/>
    </source>
</evidence>
<evidence type="ECO:0000313" key="3">
    <source>
        <dbReference type="Proteomes" id="UP001333996"/>
    </source>
</evidence>
<evidence type="ECO:0000259" key="1">
    <source>
        <dbReference type="Pfam" id="PF13358"/>
    </source>
</evidence>
<proteinExistence type="predicted"/>
<feature type="domain" description="Tc1-like transposase DDE" evidence="1">
    <location>
        <begin position="1"/>
        <end position="55"/>
    </location>
</feature>
<dbReference type="RefSeq" id="WP_329509510.1">
    <property type="nucleotide sequence ID" value="NZ_JAYWVC010000095.1"/>
</dbReference>
<dbReference type="InterPro" id="IPR036397">
    <property type="entry name" value="RNaseH_sf"/>
</dbReference>
<dbReference type="Gene3D" id="3.30.420.10">
    <property type="entry name" value="Ribonuclease H-like superfamily/Ribonuclease H"/>
    <property type="match status" value="1"/>
</dbReference>
<sequence length="94" mass="10301">MLVRDTVRLHLTARIRGFIVANAHWLTVVQLPAYATDLNPQEGIWSLVKRDIGNLPAADLGQIARAVKCRLKQIQYRPDLVDSCLAGTGLPIGG</sequence>